<dbReference type="GO" id="GO:0043186">
    <property type="term" value="C:P granule"/>
    <property type="evidence" value="ECO:0000318"/>
    <property type="project" value="GO_Central"/>
</dbReference>
<dbReference type="Pfam" id="PF13086">
    <property type="entry name" value="AAA_11"/>
    <property type="match status" value="2"/>
</dbReference>
<dbReference type="GO" id="GO:0032574">
    <property type="term" value="F:5'-3' RNA helicase activity"/>
    <property type="evidence" value="ECO:0007669"/>
    <property type="project" value="InterPro"/>
</dbReference>
<dbReference type="KEGG" id="mbr:MONBRDRAFT_38187"/>
<dbReference type="CDD" id="cd18808">
    <property type="entry name" value="SF1_C_Upf1"/>
    <property type="match status" value="1"/>
</dbReference>
<proteinExistence type="predicted"/>
<dbReference type="CDD" id="cd18038">
    <property type="entry name" value="DEXXQc_Helz-like"/>
    <property type="match status" value="1"/>
</dbReference>
<gene>
    <name evidence="4" type="ORF">MONBRDRAFT_38187</name>
</gene>
<feature type="domain" description="DNA2/NAM7 helicase helicase" evidence="2">
    <location>
        <begin position="539"/>
        <end position="606"/>
    </location>
</feature>
<dbReference type="GO" id="GO:0003723">
    <property type="term" value="F:RNA binding"/>
    <property type="evidence" value="ECO:0000318"/>
    <property type="project" value="GO_Central"/>
</dbReference>
<dbReference type="eggNOG" id="KOG1804">
    <property type="taxonomic scope" value="Eukaryota"/>
</dbReference>
<dbReference type="AlphaFoldDB" id="A9V667"/>
<dbReference type="GO" id="GO:0005829">
    <property type="term" value="C:cytosol"/>
    <property type="evidence" value="ECO:0000318"/>
    <property type="project" value="GO_Central"/>
</dbReference>
<accession>A9V667</accession>
<dbReference type="InterPro" id="IPR041677">
    <property type="entry name" value="DNA2/NAM7_AAA_11"/>
</dbReference>
<sequence length="888" mass="99639">MFRQHMAAHNPFMPHRLVQNPYHWPLFTQLELLQNTIEQRRTTPTIGFEITNELNFGTLTIDPDDEDTEPTNEDLTRTISIINHTPRNCTVIGLKCLQPTRALSWDCHDVPCKARPNTEETIECYLDLSELSFEHTPFVHIDIHLVVMIAEPGLNAATCHPIHVTAFVRNAAALRDLDPRSAEFYPPTFYTALSRRTLVDTLPTSVFDAGALPEVAQPPPTQDIALFNAKRDVEVAEQQARPSNLNPPQLQSRLLQLEKAQHVLDVDKLTIMGVKWQFKRRTFIKDEEVVFIAVTVPGMLEGRPHLVPADPVELSCIYSTSAGEVKAPSYLCRVWNKIGTDEVLLACPHTLKLDKPGPATTVALRFFAQTHAFDFLQTCITDSIPSTMQDPVINDSKLEALTNLIQRVDMPCTFFNDALNPEQKAAVLTTLRRTKHLLKKKVSRLPPFLVWGPPGTGKTETVAESVCQILARPELGSILALCSSDAAADVLAQRLISKMVTSQQMLRLNWPWRFRAELPTPLLAFSRLSPEGRFIIPSEHELNAIPIIICTTMTVSLLPCNYSCNTIIVDEAAQAIEAELYTPLRFATKRTNWVLVGDHNQLGPVVRNAKAREWGLGRSLPERLIQYPVYRPSIDSPLCVRLCKNYRSHPALLELPSRLFYDNQLEACGNPLELDSLSTWSKLPVEHNPDLTIACAHLYDGQCPMLIHGVNGSAIRLEHLGGLCNPAEAATVVSFIQRLLDDYPGHLSPKDFGVIAPYRLQVRLLRKRMREVDLGAVRCGTVDDFQGQEAKVRSGQTHKRSLFTQIVRACTFMVVTMVCLRLRKQIIIVSTTLAGELALLKHRANSDPVGHLMRDSPDWDLLGNRHRFNVAITRAKVRRPLISTTRGP</sequence>
<organism evidence="4 5">
    <name type="scientific">Monosiga brevicollis</name>
    <name type="common">Choanoflagellate</name>
    <dbReference type="NCBI Taxonomy" id="81824"/>
    <lineage>
        <taxon>Eukaryota</taxon>
        <taxon>Choanoflagellata</taxon>
        <taxon>Craspedida</taxon>
        <taxon>Salpingoecidae</taxon>
        <taxon>Monosiga</taxon>
    </lineage>
</organism>
<dbReference type="InterPro" id="IPR047187">
    <property type="entry name" value="SF1_C_Upf1"/>
</dbReference>
<feature type="domain" description="DNA2/NAM7 helicase helicase" evidence="2">
    <location>
        <begin position="419"/>
        <end position="504"/>
    </location>
</feature>
<dbReference type="GeneID" id="5893512"/>
<feature type="domain" description="DNA2/NAM7 helicase-like C-terminal" evidence="3">
    <location>
        <begin position="638"/>
        <end position="877"/>
    </location>
</feature>
<evidence type="ECO:0000259" key="2">
    <source>
        <dbReference type="Pfam" id="PF13086"/>
    </source>
</evidence>
<dbReference type="SUPFAM" id="SSF52540">
    <property type="entry name" value="P-loop containing nucleoside triphosphate hydrolases"/>
    <property type="match status" value="1"/>
</dbReference>
<protein>
    <submittedName>
        <fullName evidence="4">Uncharacterized protein</fullName>
    </submittedName>
</protein>
<dbReference type="Proteomes" id="UP000001357">
    <property type="component" value="Unassembled WGS sequence"/>
</dbReference>
<keyword evidence="5" id="KW-1185">Reference proteome</keyword>
<dbReference type="InterPro" id="IPR041679">
    <property type="entry name" value="DNA2/NAM7-like_C"/>
</dbReference>
<evidence type="ECO:0000313" key="4">
    <source>
        <dbReference type="EMBL" id="EDQ86935.1"/>
    </source>
</evidence>
<dbReference type="PANTHER" id="PTHR10887:SF322">
    <property type="entry name" value="HELICASE MOV-10"/>
    <property type="match status" value="1"/>
</dbReference>
<dbReference type="Gene3D" id="3.40.50.300">
    <property type="entry name" value="P-loop containing nucleotide triphosphate hydrolases"/>
    <property type="match status" value="2"/>
</dbReference>
<dbReference type="PANTHER" id="PTHR10887">
    <property type="entry name" value="DNA2/NAM7 HELICASE FAMILY"/>
    <property type="match status" value="1"/>
</dbReference>
<dbReference type="InterPro" id="IPR026122">
    <property type="entry name" value="MOV-10/SDE3_DEXXQ/H-box"/>
</dbReference>
<keyword evidence="1" id="KW-0943">RNA-mediated gene silencing</keyword>
<dbReference type="InterPro" id="IPR045055">
    <property type="entry name" value="DNA2/NAM7-like"/>
</dbReference>
<dbReference type="EMBL" id="CH991562">
    <property type="protein sequence ID" value="EDQ86935.1"/>
    <property type="molecule type" value="Genomic_DNA"/>
</dbReference>
<dbReference type="Pfam" id="PF13087">
    <property type="entry name" value="AAA_12"/>
    <property type="match status" value="1"/>
</dbReference>
<evidence type="ECO:0000259" key="3">
    <source>
        <dbReference type="Pfam" id="PF13087"/>
    </source>
</evidence>
<reference evidence="4 5" key="1">
    <citation type="journal article" date="2008" name="Nature">
        <title>The genome of the choanoflagellate Monosiga brevicollis and the origin of metazoans.</title>
        <authorList>
            <consortium name="JGI Sequencing"/>
            <person name="King N."/>
            <person name="Westbrook M.J."/>
            <person name="Young S.L."/>
            <person name="Kuo A."/>
            <person name="Abedin M."/>
            <person name="Chapman J."/>
            <person name="Fairclough S."/>
            <person name="Hellsten U."/>
            <person name="Isogai Y."/>
            <person name="Letunic I."/>
            <person name="Marr M."/>
            <person name="Pincus D."/>
            <person name="Putnam N."/>
            <person name="Rokas A."/>
            <person name="Wright K.J."/>
            <person name="Zuzow R."/>
            <person name="Dirks W."/>
            <person name="Good M."/>
            <person name="Goodstein D."/>
            <person name="Lemons D."/>
            <person name="Li W."/>
            <person name="Lyons J.B."/>
            <person name="Morris A."/>
            <person name="Nichols S."/>
            <person name="Richter D.J."/>
            <person name="Salamov A."/>
            <person name="Bork P."/>
            <person name="Lim W.A."/>
            <person name="Manning G."/>
            <person name="Miller W.T."/>
            <person name="McGinnis W."/>
            <person name="Shapiro H."/>
            <person name="Tjian R."/>
            <person name="Grigoriev I.V."/>
            <person name="Rokhsar D."/>
        </authorList>
    </citation>
    <scope>NUCLEOTIDE SEQUENCE [LARGE SCALE GENOMIC DNA]</scope>
    <source>
        <strain evidence="5">MX1 / ATCC 50154</strain>
    </source>
</reference>
<dbReference type="InterPro" id="IPR027417">
    <property type="entry name" value="P-loop_NTPase"/>
</dbReference>
<dbReference type="GO" id="GO:0035194">
    <property type="term" value="P:regulatory ncRNA-mediated post-transcriptional gene silencing"/>
    <property type="evidence" value="ECO:0000318"/>
    <property type="project" value="GO_Central"/>
</dbReference>
<dbReference type="InParanoid" id="A9V667"/>
<evidence type="ECO:0000313" key="5">
    <source>
        <dbReference type="Proteomes" id="UP000001357"/>
    </source>
</evidence>
<evidence type="ECO:0000256" key="1">
    <source>
        <dbReference type="ARBA" id="ARBA00023158"/>
    </source>
</evidence>
<dbReference type="STRING" id="81824.A9V667"/>
<dbReference type="RefSeq" id="XP_001748174.1">
    <property type="nucleotide sequence ID" value="XM_001748122.1"/>
</dbReference>
<name>A9V667_MONBE</name>